<feature type="transmembrane region" description="Helical" evidence="7">
    <location>
        <begin position="334"/>
        <end position="357"/>
    </location>
</feature>
<evidence type="ECO:0000256" key="5">
    <source>
        <dbReference type="ARBA" id="ARBA00023136"/>
    </source>
</evidence>
<dbReference type="PANTHER" id="PTHR43124:SF3">
    <property type="entry name" value="CHLORAMPHENICOL EFFLUX PUMP RV0191"/>
    <property type="match status" value="1"/>
</dbReference>
<feature type="compositionally biased region" description="Acidic residues" evidence="6">
    <location>
        <begin position="393"/>
        <end position="410"/>
    </location>
</feature>
<dbReference type="InterPro" id="IPR036259">
    <property type="entry name" value="MFS_trans_sf"/>
</dbReference>
<dbReference type="PANTHER" id="PTHR43124">
    <property type="entry name" value="PURINE EFFLUX PUMP PBUE"/>
    <property type="match status" value="1"/>
</dbReference>
<keyword evidence="3 7" id="KW-0812">Transmembrane</keyword>
<dbReference type="InterPro" id="IPR020846">
    <property type="entry name" value="MFS_dom"/>
</dbReference>
<feature type="transmembrane region" description="Helical" evidence="7">
    <location>
        <begin position="75"/>
        <end position="93"/>
    </location>
</feature>
<dbReference type="Pfam" id="PF07690">
    <property type="entry name" value="MFS_1"/>
    <property type="match status" value="1"/>
</dbReference>
<feature type="transmembrane region" description="Helical" evidence="7">
    <location>
        <begin position="211"/>
        <end position="232"/>
    </location>
</feature>
<evidence type="ECO:0000256" key="1">
    <source>
        <dbReference type="ARBA" id="ARBA00004651"/>
    </source>
</evidence>
<evidence type="ECO:0000259" key="8">
    <source>
        <dbReference type="PROSITE" id="PS50850"/>
    </source>
</evidence>
<feature type="transmembrane region" description="Helical" evidence="7">
    <location>
        <begin position="135"/>
        <end position="157"/>
    </location>
</feature>
<dbReference type="EMBL" id="JBHXCV010000011">
    <property type="protein sequence ID" value="MFD6795168.1"/>
    <property type="molecule type" value="Genomic_DNA"/>
</dbReference>
<evidence type="ECO:0000313" key="9">
    <source>
        <dbReference type="EMBL" id="MFD6795168.1"/>
    </source>
</evidence>
<accession>A0ABW6G7I2</accession>
<dbReference type="InterPro" id="IPR011701">
    <property type="entry name" value="MFS"/>
</dbReference>
<dbReference type="RefSeq" id="WP_258937312.1">
    <property type="nucleotide sequence ID" value="NZ_JANBBF010000011.1"/>
</dbReference>
<dbReference type="Proteomes" id="UP001598673">
    <property type="component" value="Unassembled WGS sequence"/>
</dbReference>
<feature type="transmembrane region" description="Helical" evidence="7">
    <location>
        <begin position="99"/>
        <end position="123"/>
    </location>
</feature>
<keyword evidence="4 7" id="KW-1133">Transmembrane helix</keyword>
<feature type="region of interest" description="Disordered" evidence="6">
    <location>
        <begin position="387"/>
        <end position="423"/>
    </location>
</feature>
<keyword evidence="5 7" id="KW-0472">Membrane</keyword>
<feature type="transmembrane region" description="Helical" evidence="7">
    <location>
        <begin position="276"/>
        <end position="293"/>
    </location>
</feature>
<reference evidence="9 10" key="1">
    <citation type="submission" date="2024-09" db="EMBL/GenBank/DDBJ databases">
        <title>The Natural Products Discovery Center: Release of the First 8490 Sequenced Strains for Exploring Actinobacteria Biosynthetic Diversity.</title>
        <authorList>
            <person name="Kalkreuter E."/>
            <person name="Kautsar S.A."/>
            <person name="Yang D."/>
            <person name="Bader C.D."/>
            <person name="Teijaro C.N."/>
            <person name="Fluegel L."/>
            <person name="Davis C.M."/>
            <person name="Simpson J.R."/>
            <person name="Lauterbach L."/>
            <person name="Steele A.D."/>
            <person name="Gui C."/>
            <person name="Meng S."/>
            <person name="Li G."/>
            <person name="Viehrig K."/>
            <person name="Ye F."/>
            <person name="Su P."/>
            <person name="Kiefer A.F."/>
            <person name="Nichols A."/>
            <person name="Cepeda A.J."/>
            <person name="Yan W."/>
            <person name="Fan B."/>
            <person name="Jiang Y."/>
            <person name="Adhikari A."/>
            <person name="Zheng C.-J."/>
            <person name="Schuster L."/>
            <person name="Cowan T.M."/>
            <person name="Smanski M.J."/>
            <person name="Chevrette M.G."/>
            <person name="De Carvalho L.P.S."/>
            <person name="Shen B."/>
        </authorList>
    </citation>
    <scope>NUCLEOTIDE SEQUENCE [LARGE SCALE GENOMIC DNA]</scope>
    <source>
        <strain evidence="9 10">NPDC060353</strain>
    </source>
</reference>
<organism evidence="9 10">
    <name type="scientific">Prauserella salsuginis</name>
    <dbReference type="NCBI Taxonomy" id="387889"/>
    <lineage>
        <taxon>Bacteria</taxon>
        <taxon>Bacillati</taxon>
        <taxon>Actinomycetota</taxon>
        <taxon>Actinomycetes</taxon>
        <taxon>Pseudonocardiales</taxon>
        <taxon>Pseudonocardiaceae</taxon>
        <taxon>Prauserella</taxon>
        <taxon>Prauserella salsuginis group</taxon>
    </lineage>
</organism>
<comment type="caution">
    <text evidence="9">The sequence shown here is derived from an EMBL/GenBank/DDBJ whole genome shotgun (WGS) entry which is preliminary data.</text>
</comment>
<dbReference type="PROSITE" id="PS50850">
    <property type="entry name" value="MFS"/>
    <property type="match status" value="1"/>
</dbReference>
<feature type="transmembrane region" description="Helical" evidence="7">
    <location>
        <begin position="363"/>
        <end position="382"/>
    </location>
</feature>
<evidence type="ECO:0000256" key="4">
    <source>
        <dbReference type="ARBA" id="ARBA00022989"/>
    </source>
</evidence>
<dbReference type="Gene3D" id="1.20.1250.20">
    <property type="entry name" value="MFS general substrate transporter like domains"/>
    <property type="match status" value="1"/>
</dbReference>
<gene>
    <name evidence="9" type="ORF">ACFWGY_17680</name>
</gene>
<comment type="subcellular location">
    <subcellularLocation>
        <location evidence="1">Cell membrane</location>
        <topology evidence="1">Multi-pass membrane protein</topology>
    </subcellularLocation>
</comment>
<dbReference type="CDD" id="cd17473">
    <property type="entry name" value="MFS_arabinose_efflux_permease_like"/>
    <property type="match status" value="1"/>
</dbReference>
<protein>
    <submittedName>
        <fullName evidence="9">MFS transporter</fullName>
    </submittedName>
</protein>
<dbReference type="InterPro" id="IPR050189">
    <property type="entry name" value="MFS_Efflux_Transporters"/>
</dbReference>
<keyword evidence="10" id="KW-1185">Reference proteome</keyword>
<proteinExistence type="predicted"/>
<feature type="transmembrane region" description="Helical" evidence="7">
    <location>
        <begin position="244"/>
        <end position="264"/>
    </location>
</feature>
<evidence type="ECO:0000256" key="3">
    <source>
        <dbReference type="ARBA" id="ARBA00022692"/>
    </source>
</evidence>
<feature type="compositionally biased region" description="Basic and acidic residues" evidence="6">
    <location>
        <begin position="412"/>
        <end position="423"/>
    </location>
</feature>
<sequence>MPVRQRSALIVLLLASTLTVMAGAAVMPVLELIRSDLDIDGVLAGFVITAHGVVIAAAGPLVGRLIDRYGVRRPLVAGLIVYGIGGSAGLITTDYPTLLASRVVLGLGAAVVFTGTTVALLSLYRGSERDRVMGWRSTATTIGGLVWPLLAGALGGVSWHGAFAVYFVGVPLGIAAIRFLPDDADRDADRDGGAERAGGAVRLLRRYPSLLGWYGLMLLMGLAMYSTAVFLPTRLAGIGVHSPLLVSLFMVASSLVAAVSGLLYARIRGRAGLGALLRFSLACWTVGFVLLAVTGVYPLVLVAGAVFGLGNGLLLPVLTVLIGDTPSVHDRGTATSLSGTAMFVGQFASPLVFGPLIEATSVATGFAVAAVLCGAAFVVLAATPIRTPRNESDPESEVDGEPGSDAESESEPGSRPERAGRPG</sequence>
<dbReference type="SUPFAM" id="SSF103473">
    <property type="entry name" value="MFS general substrate transporter"/>
    <property type="match status" value="1"/>
</dbReference>
<feature type="transmembrane region" description="Helical" evidence="7">
    <location>
        <begin position="299"/>
        <end position="322"/>
    </location>
</feature>
<feature type="transmembrane region" description="Helical" evidence="7">
    <location>
        <begin position="163"/>
        <end position="180"/>
    </location>
</feature>
<evidence type="ECO:0000313" key="10">
    <source>
        <dbReference type="Proteomes" id="UP001598673"/>
    </source>
</evidence>
<evidence type="ECO:0000256" key="7">
    <source>
        <dbReference type="SAM" id="Phobius"/>
    </source>
</evidence>
<evidence type="ECO:0000256" key="2">
    <source>
        <dbReference type="ARBA" id="ARBA00022475"/>
    </source>
</evidence>
<feature type="domain" description="Major facilitator superfamily (MFS) profile" evidence="8">
    <location>
        <begin position="8"/>
        <end position="388"/>
    </location>
</feature>
<keyword evidence="2" id="KW-1003">Cell membrane</keyword>
<feature type="transmembrane region" description="Helical" evidence="7">
    <location>
        <begin position="43"/>
        <end position="63"/>
    </location>
</feature>
<name>A0ABW6G7I2_9PSEU</name>
<evidence type="ECO:0000256" key="6">
    <source>
        <dbReference type="SAM" id="MobiDB-lite"/>
    </source>
</evidence>